<dbReference type="AlphaFoldDB" id="A0A6H9Z3B5"/>
<feature type="transmembrane region" description="Helical" evidence="1">
    <location>
        <begin position="306"/>
        <end position="326"/>
    </location>
</feature>
<accession>A0A6H9Z3B5</accession>
<dbReference type="RefSeq" id="WP_151558384.1">
    <property type="nucleotide sequence ID" value="NZ_WBMT01000002.1"/>
</dbReference>
<feature type="transmembrane region" description="Helical" evidence="1">
    <location>
        <begin position="507"/>
        <end position="527"/>
    </location>
</feature>
<feature type="transmembrane region" description="Helical" evidence="1">
    <location>
        <begin position="262"/>
        <end position="278"/>
    </location>
</feature>
<proteinExistence type="predicted"/>
<feature type="transmembrane region" description="Helical" evidence="1">
    <location>
        <begin position="37"/>
        <end position="55"/>
    </location>
</feature>
<feature type="transmembrane region" description="Helical" evidence="1">
    <location>
        <begin position="380"/>
        <end position="401"/>
    </location>
</feature>
<evidence type="ECO:0000313" key="2">
    <source>
        <dbReference type="EMBL" id="KAB2351541.1"/>
    </source>
</evidence>
<feature type="transmembrane region" description="Helical" evidence="1">
    <location>
        <begin position="539"/>
        <end position="564"/>
    </location>
</feature>
<dbReference type="Proteomes" id="UP000468735">
    <property type="component" value="Unassembled WGS sequence"/>
</dbReference>
<evidence type="ECO:0008006" key="4">
    <source>
        <dbReference type="Google" id="ProtNLM"/>
    </source>
</evidence>
<name>A0A6H9Z3B5_9ACTN</name>
<evidence type="ECO:0000313" key="3">
    <source>
        <dbReference type="Proteomes" id="UP000468735"/>
    </source>
</evidence>
<keyword evidence="3" id="KW-1185">Reference proteome</keyword>
<feature type="transmembrane region" description="Helical" evidence="1">
    <location>
        <begin position="477"/>
        <end position="495"/>
    </location>
</feature>
<feature type="transmembrane region" description="Helical" evidence="1">
    <location>
        <begin position="341"/>
        <end position="359"/>
    </location>
</feature>
<feature type="transmembrane region" description="Helical" evidence="1">
    <location>
        <begin position="182"/>
        <end position="202"/>
    </location>
</feature>
<feature type="transmembrane region" description="Helical" evidence="1">
    <location>
        <begin position="209"/>
        <end position="228"/>
    </location>
</feature>
<evidence type="ECO:0000256" key="1">
    <source>
        <dbReference type="SAM" id="Phobius"/>
    </source>
</evidence>
<organism evidence="2 3">
    <name type="scientific">Actinomadura rudentiformis</name>
    <dbReference type="NCBI Taxonomy" id="359158"/>
    <lineage>
        <taxon>Bacteria</taxon>
        <taxon>Bacillati</taxon>
        <taxon>Actinomycetota</taxon>
        <taxon>Actinomycetes</taxon>
        <taxon>Streptosporangiales</taxon>
        <taxon>Thermomonosporaceae</taxon>
        <taxon>Actinomadura</taxon>
    </lineage>
</organism>
<comment type="caution">
    <text evidence="2">The sequence shown here is derived from an EMBL/GenBank/DDBJ whole genome shotgun (WGS) entry which is preliminary data.</text>
</comment>
<keyword evidence="1" id="KW-1133">Transmembrane helix</keyword>
<feature type="transmembrane region" description="Helical" evidence="1">
    <location>
        <begin position="82"/>
        <end position="100"/>
    </location>
</feature>
<feature type="transmembrane region" description="Helical" evidence="1">
    <location>
        <begin position="157"/>
        <end position="176"/>
    </location>
</feature>
<keyword evidence="1" id="KW-0812">Transmembrane</keyword>
<reference evidence="2 3" key="1">
    <citation type="submission" date="2019-09" db="EMBL/GenBank/DDBJ databases">
        <title>Actinomadura physcomitrii sp. nov., a novel actinomycete isolated from moss [Physcomitrium sphaericum (Ludw) Fuernr].</title>
        <authorList>
            <person name="Zhuang X."/>
            <person name="Liu C."/>
        </authorList>
    </citation>
    <scope>NUCLEOTIDE SEQUENCE [LARGE SCALE GENOMIC DNA]</scope>
    <source>
        <strain evidence="2 3">HMC1</strain>
    </source>
</reference>
<dbReference type="OrthoDB" id="5196235at2"/>
<dbReference type="EMBL" id="WBMT01000002">
    <property type="protein sequence ID" value="KAB2351541.1"/>
    <property type="molecule type" value="Genomic_DNA"/>
</dbReference>
<feature type="transmembrane region" description="Helical" evidence="1">
    <location>
        <begin position="234"/>
        <end position="250"/>
    </location>
</feature>
<feature type="transmembrane region" description="Helical" evidence="1">
    <location>
        <begin position="445"/>
        <end position="465"/>
    </location>
</feature>
<protein>
    <recommendedName>
        <fullName evidence="4">Glycosyltransferase RgtA/B/C/D-like domain-containing protein</fullName>
    </recommendedName>
</protein>
<feature type="transmembrane region" description="Helical" evidence="1">
    <location>
        <begin position="6"/>
        <end position="30"/>
    </location>
</feature>
<gene>
    <name evidence="2" type="ORF">F8566_04745</name>
</gene>
<sequence>MSTGRLLARISVAPALLIVAWLMVSLPLLLAGMFSPGPAIALFVPVAAVVVWLGLRDRRGDPDRDDLEGKGPAGGPMPVPRWVTVSVLSIVLVFLVFQMIMSSEQIIVRRDPASYVQFATWLNDHGSLPIPQMRWAFGGGDPALEYKSPAFYQRDDVIWPQFMAGLPMLLALGGWIGGTYAMLAMAPLLGACAVLAFAGLTARLVGPRWAPAGALFLALTLPMLWISRSTYSELPALILLLGGLSLMYDVRAEATRGLPQSARVKAFLAGLALGLIVLVRIDGLRDVLPVVVIAGLLIARRRRTGLPLMLGLTIGVGAGLIEGFTLSRPYLEYLHTSLDPLLLATAVLIALTAVMVVVLRLPWSGKRLRRLGVRVSAGRLPNAAAVLTVLVVTAFAVRPYVQTVRRVPTNDDDKLNAEFIEATQKLAGLPLDGTRQYSELSLYWVIWYIGVPAMLLATFGAALLVRRLLRRGSPEWLLPYAVTVFTTVQVLWRPGITPDHPWATRRLIGLVIPGLLLFAVWGLAWSFRRVRRLGYGRRLTNTAAVVGVLVLATPIAISSAGLMFTRTDQDEVAALRGMCEKFGPGRSIVVVERVTADRFLQVIRSMCGLPAARTVDGARPADIRRVIGKIQAAGRHPVILGAEARQVSPYGQPVQIVELRTRQDERTLVESPNGSWTLNVNVWMSEPPR</sequence>
<keyword evidence="1" id="KW-0472">Membrane</keyword>